<reference evidence="1" key="1">
    <citation type="submission" date="2015-07" db="EMBL/GenBank/DDBJ databases">
        <title>Adaptation to a free-living lifestyle via gene acquisitions in the diplomonad Trepomonas sp. PC1.</title>
        <authorList>
            <person name="Xu F."/>
            <person name="Jerlstrom-Hultqvist J."/>
            <person name="Kolisko M."/>
            <person name="Simpson A.G.B."/>
            <person name="Roger A.J."/>
            <person name="Svard S.G."/>
            <person name="Andersson J.O."/>
        </authorList>
    </citation>
    <scope>NUCLEOTIDE SEQUENCE</scope>
    <source>
        <strain evidence="1">PC1</strain>
    </source>
</reference>
<dbReference type="PANTHER" id="PTHR12925">
    <property type="entry name" value="HIKESHI FAMILY MEMBER"/>
    <property type="match status" value="1"/>
</dbReference>
<dbReference type="PANTHER" id="PTHR12925:SF0">
    <property type="entry name" value="PROTEIN HIKESHI"/>
    <property type="match status" value="1"/>
</dbReference>
<sequence length="167" mass="19322">MFGCVVDTLGYRQNFTQVDDATCTLEIPNLHLINYISLFVFEPSNLSDTAAQVFVEQGDFKEPLGFLSDFNPSFTVVAPKPPQKLNEEETAQIIICACETEDVLIRHQHFLTAIEDQMVDYQCQAMLKNFHEYMEKYCMNAEGKVFLPLSQIQAWSERYQRYIELTK</sequence>
<gene>
    <name evidence="1" type="ORF">TPC1_14943</name>
</gene>
<dbReference type="GO" id="GO:0061608">
    <property type="term" value="F:nuclear import signal receptor activity"/>
    <property type="evidence" value="ECO:0007669"/>
    <property type="project" value="TreeGrafter"/>
</dbReference>
<dbReference type="GO" id="GO:0006606">
    <property type="term" value="P:protein import into nucleus"/>
    <property type="evidence" value="ECO:0007669"/>
    <property type="project" value="TreeGrafter"/>
</dbReference>
<dbReference type="AlphaFoldDB" id="A0A146K9C9"/>
<organism evidence="1">
    <name type="scientific">Trepomonas sp. PC1</name>
    <dbReference type="NCBI Taxonomy" id="1076344"/>
    <lineage>
        <taxon>Eukaryota</taxon>
        <taxon>Metamonada</taxon>
        <taxon>Diplomonadida</taxon>
        <taxon>Hexamitidae</taxon>
        <taxon>Hexamitinae</taxon>
        <taxon>Trepomonas</taxon>
    </lineage>
</organism>
<dbReference type="EMBL" id="GDID01003658">
    <property type="protein sequence ID" value="JAP92948.1"/>
    <property type="molecule type" value="Transcribed_RNA"/>
</dbReference>
<protein>
    <submittedName>
        <fullName evidence="1">Uncharacterized protein</fullName>
    </submittedName>
</protein>
<dbReference type="GO" id="GO:0005829">
    <property type="term" value="C:cytosol"/>
    <property type="evidence" value="ECO:0007669"/>
    <property type="project" value="TreeGrafter"/>
</dbReference>
<evidence type="ECO:0000313" key="1">
    <source>
        <dbReference type="EMBL" id="JAP92948.1"/>
    </source>
</evidence>
<name>A0A146K9C9_9EUKA</name>
<dbReference type="GO" id="GO:0005634">
    <property type="term" value="C:nucleus"/>
    <property type="evidence" value="ECO:0007669"/>
    <property type="project" value="TreeGrafter"/>
</dbReference>
<dbReference type="InterPro" id="IPR031318">
    <property type="entry name" value="OPI10"/>
</dbReference>
<proteinExistence type="predicted"/>
<accession>A0A146K9C9</accession>